<evidence type="ECO:0000256" key="1">
    <source>
        <dbReference type="ARBA" id="ARBA00022630"/>
    </source>
</evidence>
<keyword evidence="1" id="KW-0285">Flavoprotein</keyword>
<evidence type="ECO:0000313" key="8">
    <source>
        <dbReference type="Proteomes" id="UP000295832"/>
    </source>
</evidence>
<keyword evidence="4" id="KW-1015">Disulfide bond</keyword>
<dbReference type="Gene3D" id="3.50.50.60">
    <property type="entry name" value="FAD/NAD(P)-binding domain"/>
    <property type="match status" value="2"/>
</dbReference>
<accession>A0A4R8GQ09</accession>
<evidence type="ECO:0000256" key="4">
    <source>
        <dbReference type="ARBA" id="ARBA00023157"/>
    </source>
</evidence>
<proteinExistence type="predicted"/>
<dbReference type="Proteomes" id="UP000295832">
    <property type="component" value="Unassembled WGS sequence"/>
</dbReference>
<dbReference type="SUPFAM" id="SSF51905">
    <property type="entry name" value="FAD/NAD(P)-binding domain"/>
    <property type="match status" value="1"/>
</dbReference>
<organism evidence="7 8">
    <name type="scientific">Orenia marismortui</name>
    <dbReference type="NCBI Taxonomy" id="46469"/>
    <lineage>
        <taxon>Bacteria</taxon>
        <taxon>Bacillati</taxon>
        <taxon>Bacillota</taxon>
        <taxon>Clostridia</taxon>
        <taxon>Halanaerobiales</taxon>
        <taxon>Halobacteroidaceae</taxon>
        <taxon>Orenia</taxon>
    </lineage>
</organism>
<comment type="caution">
    <text evidence="7">The sequence shown here is derived from an EMBL/GenBank/DDBJ whole genome shotgun (WGS) entry which is preliminary data.</text>
</comment>
<feature type="domain" description="FAD/NAD(P)-binding" evidence="6">
    <location>
        <begin position="28"/>
        <end position="315"/>
    </location>
</feature>
<dbReference type="InterPro" id="IPR023753">
    <property type="entry name" value="FAD/NAD-binding_dom"/>
</dbReference>
<evidence type="ECO:0000256" key="5">
    <source>
        <dbReference type="ARBA" id="ARBA00023284"/>
    </source>
</evidence>
<keyword evidence="2" id="KW-0274">FAD</keyword>
<dbReference type="AlphaFoldDB" id="A0A4R8GQ09"/>
<evidence type="ECO:0000256" key="2">
    <source>
        <dbReference type="ARBA" id="ARBA00022827"/>
    </source>
</evidence>
<keyword evidence="5" id="KW-0676">Redox-active center</keyword>
<dbReference type="PRINTS" id="PR00469">
    <property type="entry name" value="PNDRDTASEII"/>
</dbReference>
<dbReference type="PRINTS" id="PR00368">
    <property type="entry name" value="FADPNR"/>
</dbReference>
<keyword evidence="3" id="KW-0560">Oxidoreductase</keyword>
<dbReference type="RefSeq" id="WP_134118523.1">
    <property type="nucleotide sequence ID" value="NZ_SOEG01000035.1"/>
</dbReference>
<protein>
    <submittedName>
        <fullName evidence="7">Thioredoxin-disulfide reductase</fullName>
    </submittedName>
</protein>
<dbReference type="PROSITE" id="PS00573">
    <property type="entry name" value="PYRIDINE_REDOX_2"/>
    <property type="match status" value="1"/>
</dbReference>
<keyword evidence="8" id="KW-1185">Reference proteome</keyword>
<evidence type="ECO:0000313" key="7">
    <source>
        <dbReference type="EMBL" id="TDX47842.1"/>
    </source>
</evidence>
<gene>
    <name evidence="7" type="ORF">C7959_13531</name>
</gene>
<dbReference type="PANTHER" id="PTHR48105">
    <property type="entry name" value="THIOREDOXIN REDUCTASE 1-RELATED-RELATED"/>
    <property type="match status" value="1"/>
</dbReference>
<sequence>MEINSSLNLSEDDKANNKAVPLTGDKIYDILIVGGGPAGLAAAVYCMRKGIDTGLITEDIGGQLLYTVDIENYIGYRYIEGVQLVDKFRAQVKQFEIGFKERSKVTAINVNEKIKKLTTTEGQTYKARALIIATGKVSRTLGVKGEERLTGRGVSYCATCDAPLYKNRRVVVVGGGNSGIEASIDLAKVAEHVTLVQDLDKLTADQVLVDKLKQFDNVEILFEHEVLEIKGDQMVETVILRDNKSSEKKEMNINGVFIEVGLVPNTDFVADKLSLNKYGEIEIDCGSKTSVEGVFAAGDVTSVPFKQIIIAAGEGAKAALVAYDYILKLKD</sequence>
<reference evidence="7 8" key="1">
    <citation type="submission" date="2019-03" db="EMBL/GenBank/DDBJ databases">
        <title>Subsurface microbial communities from deep shales in Ohio and West Virginia, USA.</title>
        <authorList>
            <person name="Wrighton K."/>
        </authorList>
    </citation>
    <scope>NUCLEOTIDE SEQUENCE [LARGE SCALE GENOMIC DNA]</scope>
    <source>
        <strain evidence="7 8">MSL 6dP</strain>
    </source>
</reference>
<dbReference type="InterPro" id="IPR008255">
    <property type="entry name" value="Pyr_nucl-diS_OxRdtase_2_AS"/>
</dbReference>
<evidence type="ECO:0000256" key="3">
    <source>
        <dbReference type="ARBA" id="ARBA00023002"/>
    </source>
</evidence>
<dbReference type="InterPro" id="IPR050097">
    <property type="entry name" value="Ferredoxin-NADP_redctase_2"/>
</dbReference>
<dbReference type="GO" id="GO:0016668">
    <property type="term" value="F:oxidoreductase activity, acting on a sulfur group of donors, NAD(P) as acceptor"/>
    <property type="evidence" value="ECO:0007669"/>
    <property type="project" value="UniProtKB-ARBA"/>
</dbReference>
<evidence type="ECO:0000259" key="6">
    <source>
        <dbReference type="Pfam" id="PF07992"/>
    </source>
</evidence>
<dbReference type="Pfam" id="PF07992">
    <property type="entry name" value="Pyr_redox_2"/>
    <property type="match status" value="1"/>
</dbReference>
<dbReference type="InterPro" id="IPR036188">
    <property type="entry name" value="FAD/NAD-bd_sf"/>
</dbReference>
<dbReference type="STRING" id="926561.GCA_000379025_00027"/>
<dbReference type="EMBL" id="SOEG01000035">
    <property type="protein sequence ID" value="TDX47842.1"/>
    <property type="molecule type" value="Genomic_DNA"/>
</dbReference>
<name>A0A4R8GQ09_9FIRM</name>